<dbReference type="AlphaFoldDB" id="A0AA88R1H0"/>
<name>A0AA88R1H0_9ASTE</name>
<evidence type="ECO:0000313" key="3">
    <source>
        <dbReference type="Proteomes" id="UP001187471"/>
    </source>
</evidence>
<gene>
    <name evidence="2" type="ORF">RJ640_012359</name>
</gene>
<evidence type="ECO:0000259" key="1">
    <source>
        <dbReference type="Pfam" id="PF07727"/>
    </source>
</evidence>
<feature type="domain" description="Reverse transcriptase Ty1/copia-type" evidence="1">
    <location>
        <begin position="39"/>
        <end position="115"/>
    </location>
</feature>
<evidence type="ECO:0000313" key="2">
    <source>
        <dbReference type="EMBL" id="KAK2976149.1"/>
    </source>
</evidence>
<dbReference type="EMBL" id="JAVXUO010002114">
    <property type="protein sequence ID" value="KAK2976149.1"/>
    <property type="molecule type" value="Genomic_DNA"/>
</dbReference>
<protein>
    <recommendedName>
        <fullName evidence="1">Reverse transcriptase Ty1/copia-type domain-containing protein</fullName>
    </recommendedName>
</protein>
<dbReference type="InterPro" id="IPR013103">
    <property type="entry name" value="RVT_2"/>
</dbReference>
<sequence>MQQGLLVHAAWHSELQFQYHLNFPIAASSLKQMEIKVHIVYIDGIVVTSDDVDKVARLKAYLSKDFQIKGLGKLRYFLGNKLAWSSRGTYLSQRRNVLGLLEEAGLLGCRPADSPN</sequence>
<organism evidence="2 3">
    <name type="scientific">Escallonia rubra</name>
    <dbReference type="NCBI Taxonomy" id="112253"/>
    <lineage>
        <taxon>Eukaryota</taxon>
        <taxon>Viridiplantae</taxon>
        <taxon>Streptophyta</taxon>
        <taxon>Embryophyta</taxon>
        <taxon>Tracheophyta</taxon>
        <taxon>Spermatophyta</taxon>
        <taxon>Magnoliopsida</taxon>
        <taxon>eudicotyledons</taxon>
        <taxon>Gunneridae</taxon>
        <taxon>Pentapetalae</taxon>
        <taxon>asterids</taxon>
        <taxon>campanulids</taxon>
        <taxon>Escalloniales</taxon>
        <taxon>Escalloniaceae</taxon>
        <taxon>Escallonia</taxon>
    </lineage>
</organism>
<comment type="caution">
    <text evidence="2">The sequence shown here is derived from an EMBL/GenBank/DDBJ whole genome shotgun (WGS) entry which is preliminary data.</text>
</comment>
<proteinExistence type="predicted"/>
<dbReference type="Pfam" id="PF07727">
    <property type="entry name" value="RVT_2"/>
    <property type="match status" value="1"/>
</dbReference>
<reference evidence="2" key="1">
    <citation type="submission" date="2022-12" db="EMBL/GenBank/DDBJ databases">
        <title>Draft genome assemblies for two species of Escallonia (Escalloniales).</title>
        <authorList>
            <person name="Chanderbali A."/>
            <person name="Dervinis C."/>
            <person name="Anghel I."/>
            <person name="Soltis D."/>
            <person name="Soltis P."/>
            <person name="Zapata F."/>
        </authorList>
    </citation>
    <scope>NUCLEOTIDE SEQUENCE</scope>
    <source>
        <strain evidence="2">UCBG92.1500</strain>
        <tissue evidence="2">Leaf</tissue>
    </source>
</reference>
<dbReference type="Proteomes" id="UP001187471">
    <property type="component" value="Unassembled WGS sequence"/>
</dbReference>
<accession>A0AA88R1H0</accession>
<keyword evidence="3" id="KW-1185">Reference proteome</keyword>